<reference evidence="1 2" key="1">
    <citation type="submission" date="2024-04" db="EMBL/GenBank/DDBJ databases">
        <title>Tritrichomonas musculus Genome.</title>
        <authorList>
            <person name="Alves-Ferreira E."/>
            <person name="Grigg M."/>
            <person name="Lorenzi H."/>
            <person name="Galac M."/>
        </authorList>
    </citation>
    <scope>NUCLEOTIDE SEQUENCE [LARGE SCALE GENOMIC DNA]</scope>
    <source>
        <strain evidence="1 2">EAF2021</strain>
    </source>
</reference>
<comment type="caution">
    <text evidence="1">The sequence shown here is derived from an EMBL/GenBank/DDBJ whole genome shotgun (WGS) entry which is preliminary data.</text>
</comment>
<sequence>MIQKSCTKIPNVIISDDAAYLIGIIAKGIENAHKKVLLSFSEINLTILSQSLIPAIRKAHSNGAEITMLTSFTNISDFKIILENNKYINFFDIATASKQISSQSIIADNKAFIATFLISDTLNNESIANQLVMIDECDVMSKDLSSFVEYYQFSQSKSDSSVLSGKYIAQTSANRPISVQLQNNEMNTANSKKRLDKDAKVSRAFMFHNPQSFLVPIRIDTIQVLSALFDEDPSSIDIFTYSPQCLSFIENLNSDQFSLYFALKSLLIRGKTKIRYLASKKSYQEKKISCFASFLSFDNAELRLYDKKFLGPNYIIAHFDNSNDESFIFSQPISDFQFQNILSLHLATDDAKTSYYLSSNFNSVWDISTPMVLNITL</sequence>
<evidence type="ECO:0000313" key="2">
    <source>
        <dbReference type="Proteomes" id="UP001470230"/>
    </source>
</evidence>
<gene>
    <name evidence="1" type="ORF">M9Y10_008351</name>
</gene>
<name>A0ABR2IXW2_9EUKA</name>
<keyword evidence="2" id="KW-1185">Reference proteome</keyword>
<organism evidence="1 2">
    <name type="scientific">Tritrichomonas musculus</name>
    <dbReference type="NCBI Taxonomy" id="1915356"/>
    <lineage>
        <taxon>Eukaryota</taxon>
        <taxon>Metamonada</taxon>
        <taxon>Parabasalia</taxon>
        <taxon>Tritrichomonadida</taxon>
        <taxon>Tritrichomonadidae</taxon>
        <taxon>Tritrichomonas</taxon>
    </lineage>
</organism>
<evidence type="ECO:0000313" key="1">
    <source>
        <dbReference type="EMBL" id="KAK8870469.1"/>
    </source>
</evidence>
<evidence type="ECO:0008006" key="3">
    <source>
        <dbReference type="Google" id="ProtNLM"/>
    </source>
</evidence>
<protein>
    <recommendedName>
        <fullName evidence="3">Phospholipase D-like domain-containing protein</fullName>
    </recommendedName>
</protein>
<proteinExistence type="predicted"/>
<accession>A0ABR2IXW2</accession>
<dbReference type="Proteomes" id="UP001470230">
    <property type="component" value="Unassembled WGS sequence"/>
</dbReference>
<dbReference type="EMBL" id="JAPFFF010000014">
    <property type="protein sequence ID" value="KAK8870469.1"/>
    <property type="molecule type" value="Genomic_DNA"/>
</dbReference>